<keyword evidence="1" id="KW-1133">Transmembrane helix</keyword>
<accession>F4C8V7</accession>
<dbReference type="KEGG" id="shg:Sph21_4919"/>
<keyword evidence="1" id="KW-0472">Membrane</keyword>
<reference evidence="2" key="1">
    <citation type="submission" date="2011-03" db="EMBL/GenBank/DDBJ databases">
        <title>Complete sequence of Sphingobacterium sp. 21.</title>
        <authorList>
            <consortium name="US DOE Joint Genome Institute"/>
            <person name="Lucas S."/>
            <person name="Copeland A."/>
            <person name="Lapidus A."/>
            <person name="Cheng J.-F."/>
            <person name="Goodwin L."/>
            <person name="Pitluck S."/>
            <person name="Davenport K."/>
            <person name="Detter J.C."/>
            <person name="Han C."/>
            <person name="Tapia R."/>
            <person name="Land M."/>
            <person name="Hauser L."/>
            <person name="Kyrpides N."/>
            <person name="Ivanova N."/>
            <person name="Ovchinnikova G."/>
            <person name="Pagani I."/>
            <person name="Siebers A.K."/>
            <person name="Allgaier M."/>
            <person name="Thelen M.P."/>
            <person name="Hugenholtz P."/>
            <person name="Woyke T."/>
        </authorList>
    </citation>
    <scope>NUCLEOTIDE SEQUENCE</scope>
    <source>
        <strain evidence="2">21</strain>
    </source>
</reference>
<dbReference type="STRING" id="743722.Sph21_4919"/>
<dbReference type="HOGENOM" id="CLU_2620231_0_0_10"/>
<keyword evidence="1" id="KW-0812">Transmembrane</keyword>
<organism evidence="2">
    <name type="scientific">Sphingobacterium sp. (strain 21)</name>
    <dbReference type="NCBI Taxonomy" id="743722"/>
    <lineage>
        <taxon>Bacteria</taxon>
        <taxon>Pseudomonadati</taxon>
        <taxon>Bacteroidota</taxon>
        <taxon>Sphingobacteriia</taxon>
        <taxon>Sphingobacteriales</taxon>
        <taxon>Sphingobacteriaceae</taxon>
        <taxon>Sphingobacterium</taxon>
    </lineage>
</organism>
<proteinExistence type="predicted"/>
<protein>
    <submittedName>
        <fullName evidence="2">Uncharacterized protein</fullName>
    </submittedName>
</protein>
<gene>
    <name evidence="2" type="ordered locus">Sph21_4919</name>
</gene>
<dbReference type="AlphaFoldDB" id="F4C8V7"/>
<sequence length="78" mass="8721">MFVYLSSWIRRRDIPTVLKQESLVQIPSFAKDEAIGLIPMMIFCVILLHAIALWVLLYIGPKALGSLHDGILGPAIVF</sequence>
<feature type="transmembrane region" description="Helical" evidence="1">
    <location>
        <begin position="37"/>
        <end position="59"/>
    </location>
</feature>
<evidence type="ECO:0000256" key="1">
    <source>
        <dbReference type="SAM" id="Phobius"/>
    </source>
</evidence>
<evidence type="ECO:0000313" key="2">
    <source>
        <dbReference type="EMBL" id="ADZ81426.1"/>
    </source>
</evidence>
<dbReference type="EMBL" id="CP002584">
    <property type="protein sequence ID" value="ADZ81426.1"/>
    <property type="molecule type" value="Genomic_DNA"/>
</dbReference>
<name>F4C8V7_SPHS2</name>